<proteinExistence type="predicted"/>
<dbReference type="Proteomes" id="UP000229897">
    <property type="component" value="Chromosome"/>
</dbReference>
<keyword evidence="1" id="KW-1133">Transmembrane helix</keyword>
<evidence type="ECO:0000313" key="2">
    <source>
        <dbReference type="EMBL" id="ATQ76511.1"/>
    </source>
</evidence>
<protein>
    <submittedName>
        <fullName evidence="2">Uncharacterized protein</fullName>
    </submittedName>
</protein>
<feature type="transmembrane region" description="Helical" evidence="1">
    <location>
        <begin position="46"/>
        <end position="65"/>
    </location>
</feature>
<reference evidence="2" key="1">
    <citation type="submission" date="2017-10" db="EMBL/GenBank/DDBJ databases">
        <title>Massilia psychrophilum sp. nov., a novel purple-pigmented bacterium isolated from Tianshan glacier, Xinjiang Municipality, China.</title>
        <authorList>
            <person name="Wang H."/>
        </authorList>
    </citation>
    <scope>NUCLEOTIDE SEQUENCE [LARGE SCALE GENOMIC DNA]</scope>
    <source>
        <strain evidence="2">B2</strain>
    </source>
</reference>
<evidence type="ECO:0000313" key="3">
    <source>
        <dbReference type="Proteomes" id="UP000229897"/>
    </source>
</evidence>
<keyword evidence="1" id="KW-0472">Membrane</keyword>
<feature type="transmembrane region" description="Helical" evidence="1">
    <location>
        <begin position="12"/>
        <end position="40"/>
    </location>
</feature>
<dbReference type="OrthoDB" id="9866988at2"/>
<dbReference type="EMBL" id="CP024608">
    <property type="protein sequence ID" value="ATQ76511.1"/>
    <property type="molecule type" value="Genomic_DNA"/>
</dbReference>
<dbReference type="RefSeq" id="WP_157778622.1">
    <property type="nucleotide sequence ID" value="NZ_CP024608.1"/>
</dbReference>
<sequence>MRYKSSRPVPVSLTRTVLAIALIAVLVWGPIAVYCSWSIYFTQPSIWLGLAAAGMGIVLVARPMMRTVRRDIEMGTHASRLRGTRFSWVSYLAMLGITGLMFYGWMTCALWILAMLMSPPLVEREFRVGTTNECTGSKCNSCRYRAATLLRFESTDTDICVDEVKPALRQGERMIVRGYFHPLVIQIDSVRRAPAAPPAPMPTSRP</sequence>
<keyword evidence="3" id="KW-1185">Reference proteome</keyword>
<gene>
    <name evidence="2" type="ORF">CR152_19810</name>
</gene>
<name>A0A2D2DNH0_9BURK</name>
<dbReference type="AlphaFoldDB" id="A0A2D2DNH0"/>
<organism evidence="2 3">
    <name type="scientific">Massilia violaceinigra</name>
    <dbReference type="NCBI Taxonomy" id="2045208"/>
    <lineage>
        <taxon>Bacteria</taxon>
        <taxon>Pseudomonadati</taxon>
        <taxon>Pseudomonadota</taxon>
        <taxon>Betaproteobacteria</taxon>
        <taxon>Burkholderiales</taxon>
        <taxon>Oxalobacteraceae</taxon>
        <taxon>Telluria group</taxon>
        <taxon>Massilia</taxon>
    </lineage>
</organism>
<accession>A0A2D2DNH0</accession>
<dbReference type="KEGG" id="mass:CR152_19810"/>
<feature type="transmembrane region" description="Helical" evidence="1">
    <location>
        <begin position="86"/>
        <end position="117"/>
    </location>
</feature>
<evidence type="ECO:0000256" key="1">
    <source>
        <dbReference type="SAM" id="Phobius"/>
    </source>
</evidence>
<keyword evidence="1" id="KW-0812">Transmembrane</keyword>